<evidence type="ECO:0000313" key="1">
    <source>
        <dbReference type="EMBL" id="EFZ11204.1"/>
    </source>
</evidence>
<dbReference type="EMBL" id="GL768553">
    <property type="protein sequence ID" value="EFZ11204.1"/>
    <property type="molecule type" value="Genomic_DNA"/>
</dbReference>
<reference evidence="1" key="1">
    <citation type="journal article" date="2011" name="Proc. Natl. Acad. Sci. U.S.A.">
        <title>The genome of the fire ant Solenopsis invicta.</title>
        <authorList>
            <person name="Wurm Y."/>
            <person name="Wang J."/>
            <person name="Riba-Grognuz O."/>
            <person name="Corona M."/>
            <person name="Nygaard S."/>
            <person name="Hunt B.G."/>
            <person name="Ingram K.K."/>
            <person name="Falquet L."/>
            <person name="Nipitwattanaphon M."/>
            <person name="Gotzek D."/>
            <person name="Dijkstra M.B."/>
            <person name="Oettler J."/>
            <person name="Comtesse F."/>
            <person name="Shih C.J."/>
            <person name="Wu W.J."/>
            <person name="Yang C.C."/>
            <person name="Thomas J."/>
            <person name="Beaudoing E."/>
            <person name="Pradervand S."/>
            <person name="Flegel V."/>
            <person name="Cook E.D."/>
            <person name="Fabbretti R."/>
            <person name="Stockinger H."/>
            <person name="Long L."/>
            <person name="Farmerie W.G."/>
            <person name="Oakey J."/>
            <person name="Boomsma J.J."/>
            <person name="Pamilo P."/>
            <person name="Yi S.V."/>
            <person name="Heinze J."/>
            <person name="Goodisman M.A."/>
            <person name="Farinelli L."/>
            <person name="Harshman K."/>
            <person name="Hulo N."/>
            <person name="Cerutti L."/>
            <person name="Xenarios I."/>
            <person name="Shoemaker D."/>
            <person name="Keller L."/>
        </authorList>
    </citation>
    <scope>NUCLEOTIDE SEQUENCE [LARGE SCALE GENOMIC DNA]</scope>
</reference>
<name>E9J7K3_SOLIN</name>
<gene>
    <name evidence="1" type="ORF">SINV_15300</name>
</gene>
<protein>
    <submittedName>
        <fullName evidence="1">Uncharacterized protein</fullName>
    </submittedName>
</protein>
<organism>
    <name type="scientific">Solenopsis invicta</name>
    <name type="common">Red imported fire ant</name>
    <name type="synonym">Solenopsis wagneri</name>
    <dbReference type="NCBI Taxonomy" id="13686"/>
    <lineage>
        <taxon>Eukaryota</taxon>
        <taxon>Metazoa</taxon>
        <taxon>Ecdysozoa</taxon>
        <taxon>Arthropoda</taxon>
        <taxon>Hexapoda</taxon>
        <taxon>Insecta</taxon>
        <taxon>Pterygota</taxon>
        <taxon>Neoptera</taxon>
        <taxon>Endopterygota</taxon>
        <taxon>Hymenoptera</taxon>
        <taxon>Apocrita</taxon>
        <taxon>Aculeata</taxon>
        <taxon>Formicoidea</taxon>
        <taxon>Formicidae</taxon>
        <taxon>Myrmicinae</taxon>
        <taxon>Solenopsis</taxon>
    </lineage>
</organism>
<feature type="non-terminal residue" evidence="1">
    <location>
        <position position="66"/>
    </location>
</feature>
<proteinExistence type="predicted"/>
<dbReference type="HOGENOM" id="CLU_2834380_0_0_1"/>
<accession>E9J7K3</accession>
<dbReference type="AlphaFoldDB" id="E9J7K3"/>
<sequence>MKYLMQALDEPIRYAEITKKKVISTKDRSIWVWPIFTERRRLLQDDSDNLLVEMRLADSQKYFNYL</sequence>